<proteinExistence type="predicted"/>
<evidence type="ECO:0000313" key="1">
    <source>
        <dbReference type="EMBL" id="BCO35865.1"/>
    </source>
</evidence>
<organism evidence="1 2">
    <name type="scientific">Mycobacterium heckeshornense</name>
    <dbReference type="NCBI Taxonomy" id="110505"/>
    <lineage>
        <taxon>Bacteria</taxon>
        <taxon>Bacillati</taxon>
        <taxon>Actinomycetota</taxon>
        <taxon>Actinomycetes</taxon>
        <taxon>Mycobacteriales</taxon>
        <taxon>Mycobacteriaceae</taxon>
        <taxon>Mycobacterium</taxon>
    </lineage>
</organism>
<dbReference type="EMBL" id="AP024237">
    <property type="protein sequence ID" value="BCO35865.1"/>
    <property type="molecule type" value="Genomic_DNA"/>
</dbReference>
<protein>
    <submittedName>
        <fullName evidence="1">Uncharacterized protein</fullName>
    </submittedName>
</protein>
<reference evidence="1 2" key="1">
    <citation type="submission" date="2020-12" db="EMBL/GenBank/DDBJ databases">
        <title>Complete genome sequence of Mycobacterium heckeshornense JCM 15655T, closely related to a pathogenic non-tuberculous mycobacterial species Mycobacterium xenopi.</title>
        <authorList>
            <person name="Yoshida M."/>
            <person name="Fukano H."/>
            <person name="Asakura T."/>
            <person name="Suzuki M."/>
            <person name="Hoshino Y."/>
        </authorList>
    </citation>
    <scope>NUCLEOTIDE SEQUENCE [LARGE SCALE GENOMIC DNA]</scope>
    <source>
        <strain evidence="1 2">JCM 15655</strain>
    </source>
</reference>
<evidence type="ECO:0000313" key="2">
    <source>
        <dbReference type="Proteomes" id="UP000595446"/>
    </source>
</evidence>
<accession>A0A7R7GUF3</accession>
<gene>
    <name evidence="1" type="ORF">MHEC_22980</name>
</gene>
<keyword evidence="2" id="KW-1185">Reference proteome</keyword>
<sequence length="169" mass="18110">MWPLVVNILEPLITHWSPSRTARVVAAATSEPHSGSVKPNAMVMSPFIAPPRIRSFISGVPTARMIDATMRVVSDRYIGASARMSSSWSTCSAHRSRFCPPILGGPARGEVTLVHQPLGEAVVMGDAAAVDLLLELGCHHVGEVITNRVAESHGVGVEPKMHGFEPICR</sequence>
<dbReference type="Proteomes" id="UP000595446">
    <property type="component" value="Chromosome"/>
</dbReference>
<name>A0A7R7GUF3_9MYCO</name>
<dbReference type="AlphaFoldDB" id="A0A7R7GUF3"/>